<sequence>MKELLEQALSRLPESIADSLTPIVLADDFDATISSLQFDTLLHRSGFTDADLRVALLPLAACYAHVPISQFFVGAIVRGLSGTLYFGANMEFSGVQLGQSIHAEQAGISHAWMKGETGIKDVTVNHTPCGHCRQFMNELTTAPSLNIQLPQREELSLQHYLPESFGPDDLGIKQRLMDPADRHFDYAFEEPLLQDALAALSISHAPYTKNFSGIALSAVNGEVFKGAYAENAAFNPSLPPLQVALVQMRMAGLEFSQVTHVALVEMANTPISHLDTTQATLDGLNPDIEFSYAEVPKE</sequence>
<dbReference type="InterPro" id="IPR020797">
    <property type="entry name" value="Cytidine_deaminase_bacteria"/>
</dbReference>
<dbReference type="GO" id="GO:0055086">
    <property type="term" value="P:nucleobase-containing small molecule metabolic process"/>
    <property type="evidence" value="ECO:0007669"/>
    <property type="project" value="UniProtKB-ARBA"/>
</dbReference>
<evidence type="ECO:0000256" key="7">
    <source>
        <dbReference type="PIRSR" id="PIRSR006334-1"/>
    </source>
</evidence>
<comment type="catalytic activity">
    <reaction evidence="6">
        <text>cytidine + H2O + H(+) = uridine + NH4(+)</text>
        <dbReference type="Rhea" id="RHEA:16069"/>
        <dbReference type="ChEBI" id="CHEBI:15377"/>
        <dbReference type="ChEBI" id="CHEBI:15378"/>
        <dbReference type="ChEBI" id="CHEBI:16704"/>
        <dbReference type="ChEBI" id="CHEBI:17562"/>
        <dbReference type="ChEBI" id="CHEBI:28938"/>
        <dbReference type="EC" id="3.5.4.5"/>
    </reaction>
</comment>
<feature type="binding site" evidence="6 8">
    <location>
        <begin position="89"/>
        <end position="91"/>
    </location>
    <ligand>
        <name>substrate</name>
    </ligand>
</feature>
<dbReference type="Proteomes" id="UP000189475">
    <property type="component" value="Unassembled WGS sequence"/>
</dbReference>
<feature type="binding site" evidence="6 9">
    <location>
        <position position="129"/>
    </location>
    <ligand>
        <name>Zn(2+)</name>
        <dbReference type="ChEBI" id="CHEBI:29105"/>
        <note>catalytic</note>
    </ligand>
</feature>
<name>A0A1R4B262_9VIBR</name>
<dbReference type="STRING" id="1918946.VPAL9027_00939"/>
<evidence type="ECO:0000256" key="6">
    <source>
        <dbReference type="HAMAP-Rule" id="MF_01558"/>
    </source>
</evidence>
<dbReference type="PANTHER" id="PTHR11644:SF2">
    <property type="entry name" value="CYTIDINE DEAMINASE"/>
    <property type="match status" value="1"/>
</dbReference>
<feature type="binding site" evidence="6 9">
    <location>
        <position position="132"/>
    </location>
    <ligand>
        <name>Zn(2+)</name>
        <dbReference type="ChEBI" id="CHEBI:29105"/>
        <note>catalytic</note>
    </ligand>
</feature>
<dbReference type="GO" id="GO:0008270">
    <property type="term" value="F:zinc ion binding"/>
    <property type="evidence" value="ECO:0007669"/>
    <property type="project" value="UniProtKB-UniRule"/>
</dbReference>
<accession>A0A1R4B262</accession>
<dbReference type="FunFam" id="3.40.140.10:FF:000007">
    <property type="entry name" value="Cytidine deaminase"/>
    <property type="match status" value="1"/>
</dbReference>
<dbReference type="Pfam" id="PF00383">
    <property type="entry name" value="dCMP_cyt_deam_1"/>
    <property type="match status" value="1"/>
</dbReference>
<dbReference type="PROSITE" id="PS51747">
    <property type="entry name" value="CYT_DCMP_DEAMINASES_2"/>
    <property type="match status" value="2"/>
</dbReference>
<evidence type="ECO:0000256" key="8">
    <source>
        <dbReference type="PIRSR" id="PIRSR006334-2"/>
    </source>
</evidence>
<evidence type="ECO:0000256" key="2">
    <source>
        <dbReference type="ARBA" id="ARBA00011738"/>
    </source>
</evidence>
<dbReference type="EMBL" id="FUFT01000002">
    <property type="protein sequence ID" value="SJL82993.1"/>
    <property type="molecule type" value="Genomic_DNA"/>
</dbReference>
<comment type="function">
    <text evidence="6">This enzyme scavenges exogenous and endogenous cytidine and 2'-deoxycytidine for UMP synthesis.</text>
</comment>
<comment type="catalytic activity">
    <reaction evidence="6">
        <text>2'-deoxycytidine + H2O + H(+) = 2'-deoxyuridine + NH4(+)</text>
        <dbReference type="Rhea" id="RHEA:13433"/>
        <dbReference type="ChEBI" id="CHEBI:15377"/>
        <dbReference type="ChEBI" id="CHEBI:15378"/>
        <dbReference type="ChEBI" id="CHEBI:15698"/>
        <dbReference type="ChEBI" id="CHEBI:16450"/>
        <dbReference type="ChEBI" id="CHEBI:28938"/>
        <dbReference type="EC" id="3.5.4.5"/>
    </reaction>
</comment>
<dbReference type="GO" id="GO:0005829">
    <property type="term" value="C:cytosol"/>
    <property type="evidence" value="ECO:0007669"/>
    <property type="project" value="TreeGrafter"/>
</dbReference>
<dbReference type="InterPro" id="IPR016192">
    <property type="entry name" value="APOBEC/CMP_deaminase_Zn-bd"/>
</dbReference>
<evidence type="ECO:0000256" key="4">
    <source>
        <dbReference type="ARBA" id="ARBA00022801"/>
    </source>
</evidence>
<keyword evidence="12" id="KW-1185">Reference proteome</keyword>
<dbReference type="InterPro" id="IPR013171">
    <property type="entry name" value="Cyd/dCyd_deaminase_Zn-bd"/>
</dbReference>
<comment type="similarity">
    <text evidence="1 6">Belongs to the cytidine and deoxycytidylate deaminase family.</text>
</comment>
<reference evidence="11 12" key="1">
    <citation type="submission" date="2017-02" db="EMBL/GenBank/DDBJ databases">
        <authorList>
            <person name="Peterson S.W."/>
        </authorList>
    </citation>
    <scope>NUCLEOTIDE SEQUENCE [LARGE SCALE GENOMIC DNA]</scope>
    <source>
        <strain evidence="11 12">CECT 9027</strain>
    </source>
</reference>
<proteinExistence type="inferred from homology"/>
<dbReference type="Gene3D" id="3.40.140.10">
    <property type="entry name" value="Cytidine Deaminase, domain 2"/>
    <property type="match status" value="2"/>
</dbReference>
<dbReference type="GO" id="GO:0042802">
    <property type="term" value="F:identical protein binding"/>
    <property type="evidence" value="ECO:0007669"/>
    <property type="project" value="UniProtKB-ARBA"/>
</dbReference>
<dbReference type="GO" id="GO:0004126">
    <property type="term" value="F:cytidine deaminase activity"/>
    <property type="evidence" value="ECO:0007669"/>
    <property type="project" value="UniProtKB-UniRule"/>
</dbReference>
<dbReference type="InterPro" id="IPR016193">
    <property type="entry name" value="Cytidine_deaminase-like"/>
</dbReference>
<protein>
    <recommendedName>
        <fullName evidence="6">Cytidine deaminase</fullName>
        <ecNumber evidence="6">3.5.4.5</ecNumber>
    </recommendedName>
    <alternativeName>
        <fullName evidence="6">Cytidine aminohydrolase</fullName>
        <shortName evidence="6">CDA</shortName>
    </alternativeName>
</protein>
<keyword evidence="4 6" id="KW-0378">Hydrolase</keyword>
<dbReference type="CDD" id="cd01283">
    <property type="entry name" value="cytidine_deaminase"/>
    <property type="match status" value="2"/>
</dbReference>
<dbReference type="SUPFAM" id="SSF53927">
    <property type="entry name" value="Cytidine deaminase-like"/>
    <property type="match status" value="2"/>
</dbReference>
<gene>
    <name evidence="6 11" type="primary">cdd</name>
    <name evidence="11" type="ORF">VPAL9027_00939</name>
</gene>
<evidence type="ECO:0000259" key="10">
    <source>
        <dbReference type="PROSITE" id="PS51747"/>
    </source>
</evidence>
<comment type="cofactor">
    <cofactor evidence="6 9">
        <name>Zn(2+)</name>
        <dbReference type="ChEBI" id="CHEBI:29105"/>
    </cofactor>
    <text evidence="6 9">Binds 1 zinc ion.</text>
</comment>
<organism evidence="11 12">
    <name type="scientific">Vibrio palustris</name>
    <dbReference type="NCBI Taxonomy" id="1918946"/>
    <lineage>
        <taxon>Bacteria</taxon>
        <taxon>Pseudomonadati</taxon>
        <taxon>Pseudomonadota</taxon>
        <taxon>Gammaproteobacteria</taxon>
        <taxon>Vibrionales</taxon>
        <taxon>Vibrionaceae</taxon>
        <taxon>Vibrio</taxon>
    </lineage>
</organism>
<evidence type="ECO:0000256" key="9">
    <source>
        <dbReference type="PIRSR" id="PIRSR006334-3"/>
    </source>
</evidence>
<dbReference type="AlphaFoldDB" id="A0A1R4B262"/>
<evidence type="ECO:0000313" key="12">
    <source>
        <dbReference type="Proteomes" id="UP000189475"/>
    </source>
</evidence>
<dbReference type="Pfam" id="PF08211">
    <property type="entry name" value="dCMP_cyt_deam_2"/>
    <property type="match status" value="1"/>
</dbReference>
<feature type="domain" description="CMP/dCMP-type deaminase" evidence="10">
    <location>
        <begin position="187"/>
        <end position="298"/>
    </location>
</feature>
<dbReference type="GO" id="GO:0072527">
    <property type="term" value="P:pyrimidine-containing compound metabolic process"/>
    <property type="evidence" value="ECO:0007669"/>
    <property type="project" value="UniProtKB-ARBA"/>
</dbReference>
<dbReference type="InterPro" id="IPR050202">
    <property type="entry name" value="Cyt/Deoxycyt_deaminase"/>
</dbReference>
<dbReference type="InterPro" id="IPR006263">
    <property type="entry name" value="Cyt_deam_dimer"/>
</dbReference>
<keyword evidence="3 6" id="KW-0479">Metal-binding</keyword>
<comment type="subunit">
    <text evidence="2 6">Homodimer.</text>
</comment>
<feature type="domain" description="CMP/dCMP-type deaminase" evidence="10">
    <location>
        <begin position="48"/>
        <end position="168"/>
    </location>
</feature>
<dbReference type="HAMAP" id="MF_01558">
    <property type="entry name" value="Cyt_deam"/>
    <property type="match status" value="1"/>
</dbReference>
<dbReference type="OrthoDB" id="9795347at2"/>
<evidence type="ECO:0000313" key="11">
    <source>
        <dbReference type="EMBL" id="SJL82993.1"/>
    </source>
</evidence>
<dbReference type="InterPro" id="IPR002125">
    <property type="entry name" value="CMP_dCMP_dom"/>
</dbReference>
<dbReference type="EC" id="3.5.4.5" evidence="6"/>
<dbReference type="PANTHER" id="PTHR11644">
    <property type="entry name" value="CYTIDINE DEAMINASE"/>
    <property type="match status" value="1"/>
</dbReference>
<evidence type="ECO:0000256" key="1">
    <source>
        <dbReference type="ARBA" id="ARBA00006576"/>
    </source>
</evidence>
<dbReference type="NCBIfam" id="NF006537">
    <property type="entry name" value="PRK09027.1"/>
    <property type="match status" value="1"/>
</dbReference>
<dbReference type="PIRSF" id="PIRSF006334">
    <property type="entry name" value="Cdd_plus_pseudo"/>
    <property type="match status" value="1"/>
</dbReference>
<feature type="active site" description="Proton donor" evidence="6 7">
    <location>
        <position position="104"/>
    </location>
</feature>
<feature type="binding site" evidence="6 9">
    <location>
        <position position="102"/>
    </location>
    <ligand>
        <name>Zn(2+)</name>
        <dbReference type="ChEBI" id="CHEBI:29105"/>
        <note>catalytic</note>
    </ligand>
</feature>
<keyword evidence="5 6" id="KW-0862">Zinc</keyword>
<evidence type="ECO:0000256" key="5">
    <source>
        <dbReference type="ARBA" id="ARBA00022833"/>
    </source>
</evidence>
<dbReference type="PROSITE" id="PS00903">
    <property type="entry name" value="CYT_DCMP_DEAMINASES_1"/>
    <property type="match status" value="1"/>
</dbReference>
<dbReference type="NCBIfam" id="TIGR01355">
    <property type="entry name" value="cyt_deam_dimer"/>
    <property type="match status" value="1"/>
</dbReference>
<evidence type="ECO:0000256" key="3">
    <source>
        <dbReference type="ARBA" id="ARBA00022723"/>
    </source>
</evidence>
<dbReference type="RefSeq" id="WP_077312779.1">
    <property type="nucleotide sequence ID" value="NZ_AP024887.1"/>
</dbReference>